<sequence>MQPTQRRLANAIRALAMDGVEAANSGHPGCRWAWPTRRPPCSPAI</sequence>
<protein>
    <recommendedName>
        <fullName evidence="1">Transketolase N-terminal domain-containing protein</fullName>
    </recommendedName>
</protein>
<dbReference type="InterPro" id="IPR005474">
    <property type="entry name" value="Transketolase_N"/>
</dbReference>
<proteinExistence type="predicted"/>
<reference evidence="2 3" key="1">
    <citation type="submission" date="2020-03" db="EMBL/GenBank/DDBJ databases">
        <title>Sphingomonas sp. nov., isolated from fish.</title>
        <authorList>
            <person name="Hyun D.-W."/>
            <person name="Bae J.-W."/>
        </authorList>
    </citation>
    <scope>NUCLEOTIDE SEQUENCE [LARGE SCALE GENOMIC DNA]</scope>
    <source>
        <strain evidence="2 3">HDW15B</strain>
    </source>
</reference>
<dbReference type="EMBL" id="CP049869">
    <property type="protein sequence ID" value="QIK79731.1"/>
    <property type="molecule type" value="Genomic_DNA"/>
</dbReference>
<organism evidence="2 3">
    <name type="scientific">Sphingomonas piscis</name>
    <dbReference type="NCBI Taxonomy" id="2714943"/>
    <lineage>
        <taxon>Bacteria</taxon>
        <taxon>Pseudomonadati</taxon>
        <taxon>Pseudomonadota</taxon>
        <taxon>Alphaproteobacteria</taxon>
        <taxon>Sphingomonadales</taxon>
        <taxon>Sphingomonadaceae</taxon>
        <taxon>Sphingomonas</taxon>
    </lineage>
</organism>
<accession>A0A6G7YSM9</accession>
<gene>
    <name evidence="2" type="ORF">G7077_13280</name>
</gene>
<evidence type="ECO:0000313" key="3">
    <source>
        <dbReference type="Proteomes" id="UP000503222"/>
    </source>
</evidence>
<evidence type="ECO:0000259" key="1">
    <source>
        <dbReference type="Pfam" id="PF00456"/>
    </source>
</evidence>
<evidence type="ECO:0000313" key="2">
    <source>
        <dbReference type="EMBL" id="QIK79731.1"/>
    </source>
</evidence>
<dbReference type="KEGG" id="spii:G7077_13280"/>
<keyword evidence="3" id="KW-1185">Reference proteome</keyword>
<dbReference type="AlphaFoldDB" id="A0A6G7YSM9"/>
<dbReference type="Pfam" id="PF00456">
    <property type="entry name" value="Transketolase_N"/>
    <property type="match status" value="1"/>
</dbReference>
<feature type="domain" description="Transketolase N-terminal" evidence="1">
    <location>
        <begin position="5"/>
        <end position="30"/>
    </location>
</feature>
<name>A0A6G7YSM9_9SPHN</name>
<dbReference type="Proteomes" id="UP000503222">
    <property type="component" value="Chromosome"/>
</dbReference>